<dbReference type="Proteomes" id="UP001515480">
    <property type="component" value="Unassembled WGS sequence"/>
</dbReference>
<accession>A0AB34IRJ4</accession>
<reference evidence="2 3" key="1">
    <citation type="journal article" date="2024" name="Science">
        <title>Giant polyketide synthase enzymes in the biosynthesis of giant marine polyether toxins.</title>
        <authorList>
            <person name="Fallon T.R."/>
            <person name="Shende V.V."/>
            <person name="Wierzbicki I.H."/>
            <person name="Pendleton A.L."/>
            <person name="Watervoot N.F."/>
            <person name="Auber R.P."/>
            <person name="Gonzalez D.J."/>
            <person name="Wisecaver J.H."/>
            <person name="Moore B.S."/>
        </authorList>
    </citation>
    <scope>NUCLEOTIDE SEQUENCE [LARGE SCALE GENOMIC DNA]</scope>
    <source>
        <strain evidence="2 3">12B1</strain>
    </source>
</reference>
<comment type="caution">
    <text evidence="2">The sequence shown here is derived from an EMBL/GenBank/DDBJ whole genome shotgun (WGS) entry which is preliminary data.</text>
</comment>
<sequence length="194" mass="21741">MPRTPSRDPRPRRQGGGRSRYYEARREERGTAGQHAAEWSDAAAQSVFTALHEGSARRGVAIGRFVEDVLVGVAAGDNRFTARECREMCAADRDVATGIMRWHALLLAEAASRAARIRRVRTFLKPLRERARARGSVGRLAVTTATAPLKGTFHQWLSTRPEEERLRELPEGGRTRAGLDSWPRAWQERWGADV</sequence>
<protein>
    <submittedName>
        <fullName evidence="2">Uncharacterized protein</fullName>
    </submittedName>
</protein>
<evidence type="ECO:0000313" key="3">
    <source>
        <dbReference type="Proteomes" id="UP001515480"/>
    </source>
</evidence>
<gene>
    <name evidence="2" type="ORF">AB1Y20_010607</name>
</gene>
<proteinExistence type="predicted"/>
<dbReference type="AlphaFoldDB" id="A0AB34IRJ4"/>
<organism evidence="2 3">
    <name type="scientific">Prymnesium parvum</name>
    <name type="common">Toxic golden alga</name>
    <dbReference type="NCBI Taxonomy" id="97485"/>
    <lineage>
        <taxon>Eukaryota</taxon>
        <taxon>Haptista</taxon>
        <taxon>Haptophyta</taxon>
        <taxon>Prymnesiophyceae</taxon>
        <taxon>Prymnesiales</taxon>
        <taxon>Prymnesiaceae</taxon>
        <taxon>Prymnesium</taxon>
    </lineage>
</organism>
<evidence type="ECO:0000256" key="1">
    <source>
        <dbReference type="SAM" id="MobiDB-lite"/>
    </source>
</evidence>
<feature type="region of interest" description="Disordered" evidence="1">
    <location>
        <begin position="1"/>
        <end position="37"/>
    </location>
</feature>
<keyword evidence="3" id="KW-1185">Reference proteome</keyword>
<evidence type="ECO:0000313" key="2">
    <source>
        <dbReference type="EMBL" id="KAL1504198.1"/>
    </source>
</evidence>
<feature type="compositionally biased region" description="Basic and acidic residues" evidence="1">
    <location>
        <begin position="20"/>
        <end position="30"/>
    </location>
</feature>
<name>A0AB34IRJ4_PRYPA</name>
<dbReference type="EMBL" id="JBGBPQ010000020">
    <property type="protein sequence ID" value="KAL1504198.1"/>
    <property type="molecule type" value="Genomic_DNA"/>
</dbReference>
<feature type="compositionally biased region" description="Basic and acidic residues" evidence="1">
    <location>
        <begin position="1"/>
        <end position="11"/>
    </location>
</feature>